<dbReference type="GO" id="GO:0016655">
    <property type="term" value="F:oxidoreductase activity, acting on NAD(P)H, quinone or similar compound as acceptor"/>
    <property type="evidence" value="ECO:0007669"/>
    <property type="project" value="UniProtKB-UniRule"/>
</dbReference>
<dbReference type="InterPro" id="IPR001268">
    <property type="entry name" value="NADH_UbQ_OxRdtase_30kDa_su"/>
</dbReference>
<evidence type="ECO:0000256" key="6">
    <source>
        <dbReference type="RuleBase" id="RU003581"/>
    </source>
</evidence>
<keyword evidence="4 6" id="KW-0472">Membrane</keyword>
<geneLocation type="chloroplast" evidence="8"/>
<comment type="subcellular location">
    <subcellularLocation>
        <location evidence="4 6">Plastid</location>
        <location evidence="4 6">Chloroplast thylakoid membrane</location>
        <topology evidence="4 6">Peripheral membrane protein</topology>
        <orientation evidence="4 6">Stromal side</orientation>
    </subcellularLocation>
</comment>
<evidence type="ECO:0000256" key="5">
    <source>
        <dbReference type="RuleBase" id="RU003456"/>
    </source>
</evidence>
<comment type="catalytic activity">
    <reaction evidence="4 6">
        <text>a plastoquinone + NADH + (n+1) H(+)(in) = a plastoquinol + NAD(+) + n H(+)(out)</text>
        <dbReference type="Rhea" id="RHEA:42608"/>
        <dbReference type="Rhea" id="RHEA-COMP:9561"/>
        <dbReference type="Rhea" id="RHEA-COMP:9562"/>
        <dbReference type="ChEBI" id="CHEBI:15378"/>
        <dbReference type="ChEBI" id="CHEBI:17757"/>
        <dbReference type="ChEBI" id="CHEBI:57540"/>
        <dbReference type="ChEBI" id="CHEBI:57945"/>
        <dbReference type="ChEBI" id="CHEBI:62192"/>
    </reaction>
</comment>
<dbReference type="InterPro" id="IPR010218">
    <property type="entry name" value="NADH_DH_suC"/>
</dbReference>
<organism evidence="8">
    <name type="scientific">Pogonatum inflexum</name>
    <dbReference type="NCBI Taxonomy" id="185755"/>
    <lineage>
        <taxon>Eukaryota</taxon>
        <taxon>Viridiplantae</taxon>
        <taxon>Streptophyta</taxon>
        <taxon>Embryophyta</taxon>
        <taxon>Bryophyta</taxon>
        <taxon>Bryophytina</taxon>
        <taxon>Polytrichopsida</taxon>
        <taxon>Polytrichales</taxon>
        <taxon>Polytrichaceae</taxon>
        <taxon>Pogonatum</taxon>
    </lineage>
</organism>
<accession>A0A5J6XJZ6</accession>
<dbReference type="InterPro" id="IPR037232">
    <property type="entry name" value="NADH_quin_OxRdtase_su_C/D-like"/>
</dbReference>
<dbReference type="Pfam" id="PF00329">
    <property type="entry name" value="Complex1_30kDa"/>
    <property type="match status" value="1"/>
</dbReference>
<keyword evidence="2 4" id="KW-0813">Transport</keyword>
<keyword evidence="4 6" id="KW-0618">Plastoquinone</keyword>
<reference evidence="8" key="1">
    <citation type="submission" date="2018-11" db="EMBL/GenBank/DDBJ databases">
        <authorList>
            <person name="Zhenggang X."/>
            <person name="Meng D."/>
        </authorList>
    </citation>
    <scope>NUCLEOTIDE SEQUENCE</scope>
</reference>
<comment type="catalytic activity">
    <reaction evidence="4 6">
        <text>a plastoquinone + NADPH + (n+1) H(+)(in) = a plastoquinol + NADP(+) + n H(+)(out)</text>
        <dbReference type="Rhea" id="RHEA:42612"/>
        <dbReference type="Rhea" id="RHEA-COMP:9561"/>
        <dbReference type="Rhea" id="RHEA-COMP:9562"/>
        <dbReference type="ChEBI" id="CHEBI:15378"/>
        <dbReference type="ChEBI" id="CHEBI:17757"/>
        <dbReference type="ChEBI" id="CHEBI:57783"/>
        <dbReference type="ChEBI" id="CHEBI:58349"/>
        <dbReference type="ChEBI" id="CHEBI:62192"/>
    </reaction>
</comment>
<proteinExistence type="inferred from homology"/>
<evidence type="ECO:0000259" key="7">
    <source>
        <dbReference type="Pfam" id="PF00329"/>
    </source>
</evidence>
<keyword evidence="6 8" id="KW-0934">Plastid</keyword>
<name>A0A5J6XJZ6_9BRYO</name>
<sequence length="180" mass="21204">MIEEKNKKANMLAKNTIDNTTKIRGRLSAWLAKHKLAHRPLGFDYQGVETLQIRSEDWLSVAVALYVYGFNYLRFQCAYDVAPGGLLASVYHFTKVQDNADQPEEICIKIFVSRQNPKIPSIFWIWKSTDFQERESYDMLGIFYESHPRLKRILMPDTWIGWPLRKDYIVPDFFELQDAY</sequence>
<keyword evidence="4 5" id="KW-1278">Translocase</keyword>
<comment type="subunit">
    <text evidence="4 6">NDH is composed of at least 16 different subunits, 5 of which are encoded in the nucleus.</text>
</comment>
<dbReference type="HAMAP" id="MF_01357">
    <property type="entry name" value="NDH1_NuoC"/>
    <property type="match status" value="1"/>
</dbReference>
<dbReference type="AlphaFoldDB" id="A0A5J6XJZ6"/>
<evidence type="ECO:0000256" key="4">
    <source>
        <dbReference type="HAMAP-Rule" id="MF_01357"/>
    </source>
</evidence>
<keyword evidence="4 5" id="KW-0520">NAD</keyword>
<dbReference type="Gene3D" id="3.30.460.80">
    <property type="entry name" value="NADH:ubiquinone oxidoreductase, 30kDa subunit"/>
    <property type="match status" value="1"/>
</dbReference>
<keyword evidence="6 8" id="KW-0150">Chloroplast</keyword>
<protein>
    <recommendedName>
        <fullName evidence="4">NAD(P)H-quinone oxidoreductase subunit J, chloroplastic</fullName>
        <ecNumber evidence="4">7.1.1.-</ecNumber>
    </recommendedName>
    <alternativeName>
        <fullName evidence="4">NAD(P)H dehydrogenase, subunit J</fullName>
    </alternativeName>
    <alternativeName>
        <fullName evidence="4">NADH-plastoquinone oxidoreductase subunit J</fullName>
    </alternativeName>
</protein>
<evidence type="ECO:0000313" key="8">
    <source>
        <dbReference type="EMBL" id="QFK69561.1"/>
    </source>
</evidence>
<gene>
    <name evidence="4 8" type="primary">ndhJ</name>
</gene>
<comment type="catalytic activity">
    <reaction evidence="3">
        <text>a ubiquinone + NADH + 5 H(+)(in) = a ubiquinol + NAD(+) + 4 H(+)(out)</text>
        <dbReference type="Rhea" id="RHEA:29091"/>
        <dbReference type="Rhea" id="RHEA-COMP:9565"/>
        <dbReference type="Rhea" id="RHEA-COMP:9566"/>
        <dbReference type="ChEBI" id="CHEBI:15378"/>
        <dbReference type="ChEBI" id="CHEBI:16389"/>
        <dbReference type="ChEBI" id="CHEBI:17976"/>
        <dbReference type="ChEBI" id="CHEBI:57540"/>
        <dbReference type="ChEBI" id="CHEBI:57945"/>
        <dbReference type="EC" id="7.1.1.2"/>
    </reaction>
</comment>
<keyword evidence="4 6" id="KW-0874">Quinone</keyword>
<keyword evidence="4 6" id="KW-0521">NADP</keyword>
<comment type="function">
    <text evidence="4 6">NDH shuttles electrons from NAD(P)H:plastoquinone, via FMN and iron-sulfur (Fe-S) centers, to quinones in the photosynthetic chain and possibly in a chloroplast respiratory chain. The immediate electron acceptor for the enzyme in this species is believed to be plastoquinone. Couples the redox reaction to proton translocation, and thus conserves the redox energy in a proton gradient.</text>
</comment>
<dbReference type="PANTHER" id="PTHR10884">
    <property type="entry name" value="NADH DEHYDROGENASE UBIQUINONE IRON-SULFUR PROTEIN 3"/>
    <property type="match status" value="1"/>
</dbReference>
<feature type="domain" description="NADH:ubiquinone oxidoreductase 30kDa subunit" evidence="7">
    <location>
        <begin position="52"/>
        <end position="170"/>
    </location>
</feature>
<evidence type="ECO:0000256" key="1">
    <source>
        <dbReference type="ARBA" id="ARBA00007569"/>
    </source>
</evidence>
<dbReference type="GO" id="GO:0008137">
    <property type="term" value="F:NADH dehydrogenase (ubiquinone) activity"/>
    <property type="evidence" value="ECO:0007669"/>
    <property type="project" value="UniProtKB-UniRule"/>
</dbReference>
<dbReference type="EC" id="7.1.1.-" evidence="4"/>
<dbReference type="EMBL" id="MK131349">
    <property type="protein sequence ID" value="QFK69561.1"/>
    <property type="molecule type" value="Genomic_DNA"/>
</dbReference>
<evidence type="ECO:0000256" key="2">
    <source>
        <dbReference type="ARBA" id="ARBA00022448"/>
    </source>
</evidence>
<dbReference type="GO" id="GO:0048038">
    <property type="term" value="F:quinone binding"/>
    <property type="evidence" value="ECO:0007669"/>
    <property type="project" value="UniProtKB-UniRule"/>
</dbReference>
<dbReference type="GO" id="GO:0009535">
    <property type="term" value="C:chloroplast thylakoid membrane"/>
    <property type="evidence" value="ECO:0007669"/>
    <property type="project" value="UniProtKB-SubCell"/>
</dbReference>
<dbReference type="PROSITE" id="PS00542">
    <property type="entry name" value="COMPLEX1_30K"/>
    <property type="match status" value="1"/>
</dbReference>
<comment type="similarity">
    <text evidence="1 4 5">Belongs to the complex I 30 kDa subunit family.</text>
</comment>
<dbReference type="NCBIfam" id="NF009141">
    <property type="entry name" value="PRK12494.1"/>
    <property type="match status" value="1"/>
</dbReference>
<keyword evidence="4 6" id="KW-0793">Thylakoid</keyword>
<evidence type="ECO:0000256" key="3">
    <source>
        <dbReference type="ARBA" id="ARBA00049551"/>
    </source>
</evidence>
<dbReference type="PANTHER" id="PTHR10884:SF14">
    <property type="entry name" value="NADH DEHYDROGENASE [UBIQUINONE] IRON-SULFUR PROTEIN 3, MITOCHONDRIAL"/>
    <property type="match status" value="1"/>
</dbReference>
<dbReference type="GO" id="GO:0019684">
    <property type="term" value="P:photosynthesis, light reaction"/>
    <property type="evidence" value="ECO:0007669"/>
    <property type="project" value="UniProtKB-UniRule"/>
</dbReference>
<dbReference type="InterPro" id="IPR020396">
    <property type="entry name" value="NADH_UbQ_OxRdtase_CS"/>
</dbReference>
<dbReference type="SUPFAM" id="SSF143243">
    <property type="entry name" value="Nqo5-like"/>
    <property type="match status" value="1"/>
</dbReference>